<feature type="transmembrane region" description="Helical" evidence="1">
    <location>
        <begin position="708"/>
        <end position="730"/>
    </location>
</feature>
<keyword evidence="1" id="KW-0472">Membrane</keyword>
<keyword evidence="1" id="KW-1133">Transmembrane helix</keyword>
<protein>
    <recommendedName>
        <fullName evidence="6">DUF3857 domain-containing protein</fullName>
    </recommendedName>
</protein>
<sequence>MLLFASLVSHVVLAAEYLPLQRQALATGSNISTLTGVSLVATPNWVVPKSFDPLAHVPQLQIQDGVYYLLSDFQFLAEQDNQEQQYRHFALQITNTKALEDNSQLNLQFDPSYERLALHHVTVYRNGQKIDKLVDASHSLERANRSSQIVDSSVNLRLILSDIRVGDTLEYAYTVTGTNPVFDGHFYHRRPLQWNVPIDQQYIRVVWRRASTLQWHLNNATAEQSVAVEQLGQDKIYEISLHHTDGITVPVDTPDWYDPRLGISFSDFDDWSTVAKWGWQLFAPKIRLTTDVKQQARELSWGLDDQAAKAEAALDFVQQQIRYLGLEMGVNSHLPATPQQTLLHRFGDCKDKAVLLVALLKEMGLRASPVLVNTEVGEGLNKRLPSAKAFNHAIVKLWLGQQSYFVDPTISFQKGPLSERTQPYYGYALVLESDSQGLESMPQQHSGAEIHYSEVFDLTEGDAKAAEYKVTTLYAGQEAERMRERLASEGAAQLGKSYRDFFVQLYGELDAEPLVIDDSAKGVTINESYQLHNPWQQDADGDQQFFTNENQVSSYIELPSNLDDRPYALNYPLTVSGNITLKLFDTHHWDLKSEHHREQNAFFDYQFDVKFDVNTKQVMLSYRYQSLVPYVKQTDFNAYIQALKRIKNFDSYGIVSYSSQAKRQQALKERFNKDAIIILSYLLLALVLIGFVIAFWQSVKTPQRQTVFFAVPWYQVVLLTLLTFGGYLFYWSYRNGQYLAQQDKTQLSPIWWSLLAPFSYFPLVLAIYRSHPNVFAKNWLKWLFIAVSALMAALLIVSMVKLVNYSISVWWCVPALVMLPAVLLINRINWRQGIAVASQWQRYHWLLALAVVPLYLVMLAKSLWLLPQDVPVTGNKLWPSYNQYLQQQQLIAANESADYFYSSSYFDFRDQGVGFSRSTIFSYRHDQGKSTMQQADFNQVTDIQVESLKPLLRKTEITVVRQDGSHLVFRLPADQSATDEFIVSLKAHWQQHRNDGNIKTKE</sequence>
<dbReference type="Gene3D" id="2.60.40.3140">
    <property type="match status" value="1"/>
</dbReference>
<evidence type="ECO:0000313" key="5">
    <source>
        <dbReference type="Proteomes" id="UP000029264"/>
    </source>
</evidence>
<dbReference type="STRING" id="1515746.HR45_02950"/>
<dbReference type="Gene3D" id="3.10.620.30">
    <property type="match status" value="1"/>
</dbReference>
<evidence type="ECO:0000256" key="1">
    <source>
        <dbReference type="SAM" id="Phobius"/>
    </source>
</evidence>
<proteinExistence type="predicted"/>
<feature type="transmembrane region" description="Helical" evidence="1">
    <location>
        <begin position="750"/>
        <end position="768"/>
    </location>
</feature>
<dbReference type="InterPro" id="IPR038765">
    <property type="entry name" value="Papain-like_cys_pep_sf"/>
</dbReference>
<dbReference type="AlphaFoldDB" id="A0A094JEU5"/>
<name>A0A094JEU5_9GAMM</name>
<dbReference type="eggNOG" id="COG1305">
    <property type="taxonomic scope" value="Bacteria"/>
</dbReference>
<accession>A0A094JEU5</accession>
<organism evidence="4 5">
    <name type="scientific">Shewanella mangrovi</name>
    <dbReference type="NCBI Taxonomy" id="1515746"/>
    <lineage>
        <taxon>Bacteria</taxon>
        <taxon>Pseudomonadati</taxon>
        <taxon>Pseudomonadota</taxon>
        <taxon>Gammaproteobacteria</taxon>
        <taxon>Alteromonadales</taxon>
        <taxon>Shewanellaceae</taxon>
        <taxon>Shewanella</taxon>
    </lineage>
</organism>
<feature type="transmembrane region" description="Helical" evidence="1">
    <location>
        <begin position="805"/>
        <end position="825"/>
    </location>
</feature>
<feature type="domain" description="DUF3857" evidence="3">
    <location>
        <begin position="80"/>
        <end position="244"/>
    </location>
</feature>
<evidence type="ECO:0000313" key="4">
    <source>
        <dbReference type="EMBL" id="KFZ38420.1"/>
    </source>
</evidence>
<dbReference type="SUPFAM" id="SSF54001">
    <property type="entry name" value="Cysteine proteinases"/>
    <property type="match status" value="1"/>
</dbReference>
<keyword evidence="5" id="KW-1185">Reference proteome</keyword>
<feature type="transmembrane region" description="Helical" evidence="1">
    <location>
        <begin position="780"/>
        <end position="799"/>
    </location>
</feature>
<reference evidence="4 5" key="1">
    <citation type="submission" date="2014-06" db="EMBL/GenBank/DDBJ databases">
        <title>Shewanella sp. YQH10.</title>
        <authorList>
            <person name="Liu Y."/>
            <person name="Zeng R."/>
        </authorList>
    </citation>
    <scope>NUCLEOTIDE SEQUENCE [LARGE SCALE GENOMIC DNA]</scope>
    <source>
        <strain evidence="4 5">YQH10</strain>
    </source>
</reference>
<dbReference type="Pfam" id="PF12969">
    <property type="entry name" value="DUF3857"/>
    <property type="match status" value="1"/>
</dbReference>
<dbReference type="Proteomes" id="UP000029264">
    <property type="component" value="Unassembled WGS sequence"/>
</dbReference>
<feature type="transmembrane region" description="Helical" evidence="1">
    <location>
        <begin position="675"/>
        <end position="696"/>
    </location>
</feature>
<keyword evidence="1" id="KW-0812">Transmembrane</keyword>
<comment type="caution">
    <text evidence="4">The sequence shown here is derived from an EMBL/GenBank/DDBJ whole genome shotgun (WGS) entry which is preliminary data.</text>
</comment>
<dbReference type="Pfam" id="PF01841">
    <property type="entry name" value="Transglut_core"/>
    <property type="match status" value="1"/>
</dbReference>
<dbReference type="EMBL" id="JPEO01000002">
    <property type="protein sequence ID" value="KFZ38420.1"/>
    <property type="molecule type" value="Genomic_DNA"/>
</dbReference>
<evidence type="ECO:0000259" key="3">
    <source>
        <dbReference type="Pfam" id="PF12969"/>
    </source>
</evidence>
<feature type="transmembrane region" description="Helical" evidence="1">
    <location>
        <begin position="845"/>
        <end position="866"/>
    </location>
</feature>
<dbReference type="InterPro" id="IPR002931">
    <property type="entry name" value="Transglutaminase-like"/>
</dbReference>
<gene>
    <name evidence="4" type="ORF">HR45_02950</name>
</gene>
<feature type="domain" description="Transglutaminase-like" evidence="2">
    <location>
        <begin position="294"/>
        <end position="402"/>
    </location>
</feature>
<dbReference type="InterPro" id="IPR024618">
    <property type="entry name" value="DUF3857"/>
</dbReference>
<evidence type="ECO:0008006" key="6">
    <source>
        <dbReference type="Google" id="ProtNLM"/>
    </source>
</evidence>
<evidence type="ECO:0000259" key="2">
    <source>
        <dbReference type="Pfam" id="PF01841"/>
    </source>
</evidence>